<name>A0A244CMH3_PSEDV</name>
<dbReference type="Gene3D" id="3.60.20.10">
    <property type="entry name" value="Glutamine Phosphoribosylpyrophosphate, subunit 1, domain 1"/>
    <property type="match status" value="1"/>
</dbReference>
<dbReference type="FunFam" id="3.60.20.10:FF:000037">
    <property type="entry name" value="Asparagine synthetase B"/>
    <property type="match status" value="1"/>
</dbReference>
<comment type="caution">
    <text evidence="15">The sequence shown here is derived from an EMBL/GenBank/DDBJ whole genome shotgun (WGS) entry which is preliminary data.</text>
</comment>
<evidence type="ECO:0000256" key="6">
    <source>
        <dbReference type="ARBA" id="ARBA00022741"/>
    </source>
</evidence>
<dbReference type="RefSeq" id="WP_086745058.1">
    <property type="nucleotide sequence ID" value="NZ_MWPV01000005.1"/>
</dbReference>
<keyword evidence="6 12" id="KW-0547">Nucleotide-binding</keyword>
<dbReference type="EC" id="6.3.5.4" evidence="3"/>
<sequence length="557" mass="62173">MCSIFGVLDIKSDPIQLRTQAIEMSKLLRHRGPDWSGVYSSDKAILVHERLAIVGVSSGAQPLYNPERTHVLAVNGEIYNHKELARSLEIDFEFQTESDCEVILALYKQKGAQFLDDLNGIFAFCLYDEETDSYLIGRDHIGIIPLYTGTDEHGNFYVASELKALSPICNQIQEFPPGHYLSSLDGQLTPYYRRDWQSYSAVANNDAKPETVKIALEAAVKRQLMCDVPYGVLLSGGLDSSVISAITQRFAAKRIEDDDNSNAWWPQLHSFSVGLEGSPDLAAAQKVADMIGTVHHPIHFTVQQGIDALKEVIYHLETYDVTTIRASTPMYLMARQIKAMGIKMVLSGEGADELFGGYLYFHKAPNAQEFHEELNRKVSKLHMFDCLRANKSMAAWGVEARVPFLDKEFVDTAMRINPEAKLCGANGKIEKHILREAFDGYLPDEVLWRQKEQFSDGVGYNWIDSLKEYVAAQVTDQMLDNAAFKFPINTPDSKEAYFYRCIFAEHFPGDASSHCVPHGKSVACSTPEALAWDASFATNADPSGRAAGVHNAAYEKK</sequence>
<dbReference type="InterPro" id="IPR029055">
    <property type="entry name" value="Ntn_hydrolases_N"/>
</dbReference>
<keyword evidence="4" id="KW-0436">Ligase</keyword>
<comment type="pathway">
    <text evidence="1">Amino-acid biosynthesis; L-asparagine biosynthesis; L-asparagine from L-aspartate (L-Gln route): step 1/1.</text>
</comment>
<reference evidence="15 16" key="1">
    <citation type="submission" date="2017-02" db="EMBL/GenBank/DDBJ databases">
        <title>Pseudoalteromonas ulvae TC14 Genome.</title>
        <authorList>
            <person name="Molmeret M."/>
        </authorList>
    </citation>
    <scope>NUCLEOTIDE SEQUENCE [LARGE SCALE GENOMIC DNA]</scope>
    <source>
        <strain evidence="15">TC14</strain>
    </source>
</reference>
<keyword evidence="7 12" id="KW-0067">ATP-binding</keyword>
<protein>
    <recommendedName>
        <fullName evidence="3">asparagine synthase (glutamine-hydrolyzing)</fullName>
        <ecNumber evidence="3">6.3.5.4</ecNumber>
    </recommendedName>
</protein>
<keyword evidence="16" id="KW-1185">Reference proteome</keyword>
<dbReference type="PANTHER" id="PTHR11772:SF2">
    <property type="entry name" value="ASPARAGINE SYNTHETASE [GLUTAMINE-HYDROLYZING]"/>
    <property type="match status" value="1"/>
</dbReference>
<keyword evidence="5 11" id="KW-0028">Amino-acid biosynthesis</keyword>
<dbReference type="GO" id="GO:0006529">
    <property type="term" value="P:asparagine biosynthetic process"/>
    <property type="evidence" value="ECO:0007669"/>
    <property type="project" value="UniProtKB-KW"/>
</dbReference>
<dbReference type="Gene3D" id="3.40.50.620">
    <property type="entry name" value="HUPs"/>
    <property type="match status" value="1"/>
</dbReference>
<dbReference type="GO" id="GO:0004066">
    <property type="term" value="F:asparagine synthase (glutamine-hydrolyzing) activity"/>
    <property type="evidence" value="ECO:0007669"/>
    <property type="project" value="UniProtKB-EC"/>
</dbReference>
<dbReference type="CDD" id="cd01991">
    <property type="entry name" value="Asn_synthase_B_C"/>
    <property type="match status" value="1"/>
</dbReference>
<dbReference type="InterPro" id="IPR001962">
    <property type="entry name" value="Asn_synthase"/>
</dbReference>
<comment type="catalytic activity">
    <reaction evidence="10">
        <text>L-aspartate + L-glutamine + ATP + H2O = L-asparagine + L-glutamate + AMP + diphosphate + H(+)</text>
        <dbReference type="Rhea" id="RHEA:12228"/>
        <dbReference type="ChEBI" id="CHEBI:15377"/>
        <dbReference type="ChEBI" id="CHEBI:15378"/>
        <dbReference type="ChEBI" id="CHEBI:29985"/>
        <dbReference type="ChEBI" id="CHEBI:29991"/>
        <dbReference type="ChEBI" id="CHEBI:30616"/>
        <dbReference type="ChEBI" id="CHEBI:33019"/>
        <dbReference type="ChEBI" id="CHEBI:58048"/>
        <dbReference type="ChEBI" id="CHEBI:58359"/>
        <dbReference type="ChEBI" id="CHEBI:456215"/>
        <dbReference type="EC" id="6.3.5.4"/>
    </reaction>
</comment>
<dbReference type="NCBIfam" id="NF006949">
    <property type="entry name" value="PRK09431.1"/>
    <property type="match status" value="1"/>
</dbReference>
<dbReference type="InterPro" id="IPR014729">
    <property type="entry name" value="Rossmann-like_a/b/a_fold"/>
</dbReference>
<evidence type="ECO:0000256" key="3">
    <source>
        <dbReference type="ARBA" id="ARBA00012737"/>
    </source>
</evidence>
<feature type="site" description="Important for beta-aspartyl-AMP intermediate formation" evidence="13">
    <location>
        <position position="349"/>
    </location>
</feature>
<dbReference type="PROSITE" id="PS51278">
    <property type="entry name" value="GATASE_TYPE_2"/>
    <property type="match status" value="1"/>
</dbReference>
<evidence type="ECO:0000256" key="4">
    <source>
        <dbReference type="ARBA" id="ARBA00022598"/>
    </source>
</evidence>
<evidence type="ECO:0000256" key="7">
    <source>
        <dbReference type="ARBA" id="ARBA00022840"/>
    </source>
</evidence>
<feature type="active site" description="For GATase activity" evidence="11">
    <location>
        <position position="2"/>
    </location>
</feature>
<dbReference type="GO" id="GO:0005829">
    <property type="term" value="C:cytosol"/>
    <property type="evidence" value="ECO:0007669"/>
    <property type="project" value="TreeGrafter"/>
</dbReference>
<dbReference type="OrthoDB" id="9763290at2"/>
<evidence type="ECO:0000259" key="14">
    <source>
        <dbReference type="PROSITE" id="PS51278"/>
    </source>
</evidence>
<evidence type="ECO:0000256" key="9">
    <source>
        <dbReference type="ARBA" id="ARBA00022962"/>
    </source>
</evidence>
<evidence type="ECO:0000256" key="10">
    <source>
        <dbReference type="ARBA" id="ARBA00048741"/>
    </source>
</evidence>
<evidence type="ECO:0000256" key="11">
    <source>
        <dbReference type="PIRSR" id="PIRSR001589-1"/>
    </source>
</evidence>
<dbReference type="SUPFAM" id="SSF56235">
    <property type="entry name" value="N-terminal nucleophile aminohydrolases (Ntn hydrolases)"/>
    <property type="match status" value="1"/>
</dbReference>
<proteinExistence type="inferred from homology"/>
<dbReference type="InterPro" id="IPR017932">
    <property type="entry name" value="GATase_2_dom"/>
</dbReference>
<feature type="binding site" evidence="12">
    <location>
        <position position="233"/>
    </location>
    <ligand>
        <name>ATP</name>
        <dbReference type="ChEBI" id="CHEBI:30616"/>
    </ligand>
</feature>
<evidence type="ECO:0000313" key="16">
    <source>
        <dbReference type="Proteomes" id="UP000194841"/>
    </source>
</evidence>
<dbReference type="Pfam" id="PF00733">
    <property type="entry name" value="Asn_synthase"/>
    <property type="match status" value="1"/>
</dbReference>
<dbReference type="SUPFAM" id="SSF52402">
    <property type="entry name" value="Adenine nucleotide alpha hydrolases-like"/>
    <property type="match status" value="1"/>
</dbReference>
<keyword evidence="8 11" id="KW-0061">Asparagine biosynthesis</keyword>
<dbReference type="Proteomes" id="UP000194841">
    <property type="component" value="Unassembled WGS sequence"/>
</dbReference>
<dbReference type="PANTHER" id="PTHR11772">
    <property type="entry name" value="ASPARAGINE SYNTHETASE"/>
    <property type="match status" value="1"/>
</dbReference>
<feature type="domain" description="Glutamine amidotransferase type-2" evidence="14">
    <location>
        <begin position="2"/>
        <end position="186"/>
    </location>
</feature>
<dbReference type="AlphaFoldDB" id="A0A244CMH3"/>
<dbReference type="GO" id="GO:0005524">
    <property type="term" value="F:ATP binding"/>
    <property type="evidence" value="ECO:0007669"/>
    <property type="project" value="UniProtKB-KW"/>
</dbReference>
<evidence type="ECO:0000313" key="15">
    <source>
        <dbReference type="EMBL" id="OUL56804.1"/>
    </source>
</evidence>
<keyword evidence="9 11" id="KW-0315">Glutamine amidotransferase</keyword>
<feature type="binding site" evidence="12">
    <location>
        <position position="273"/>
    </location>
    <ligand>
        <name>ATP</name>
        <dbReference type="ChEBI" id="CHEBI:30616"/>
    </ligand>
</feature>
<gene>
    <name evidence="15" type="primary">asnB</name>
    <name evidence="15" type="ORF">B1199_15640</name>
</gene>
<comment type="similarity">
    <text evidence="2">Belongs to the asparagine synthetase family.</text>
</comment>
<accession>A0A244CMH3</accession>
<dbReference type="InterPro" id="IPR006426">
    <property type="entry name" value="Asn_synth_AEB"/>
</dbReference>
<dbReference type="PIRSF" id="PIRSF001589">
    <property type="entry name" value="Asn_synthetase_glu-h"/>
    <property type="match status" value="1"/>
</dbReference>
<evidence type="ECO:0000256" key="2">
    <source>
        <dbReference type="ARBA" id="ARBA00005752"/>
    </source>
</evidence>
<dbReference type="Pfam" id="PF13537">
    <property type="entry name" value="GATase_7"/>
    <property type="match status" value="1"/>
</dbReference>
<evidence type="ECO:0000256" key="12">
    <source>
        <dbReference type="PIRSR" id="PIRSR001589-2"/>
    </source>
</evidence>
<evidence type="ECO:0000256" key="5">
    <source>
        <dbReference type="ARBA" id="ARBA00022605"/>
    </source>
</evidence>
<evidence type="ECO:0000256" key="13">
    <source>
        <dbReference type="PIRSR" id="PIRSR001589-3"/>
    </source>
</evidence>
<organism evidence="15 16">
    <name type="scientific">Pseudoalteromonas ulvae</name>
    <dbReference type="NCBI Taxonomy" id="107327"/>
    <lineage>
        <taxon>Bacteria</taxon>
        <taxon>Pseudomonadati</taxon>
        <taxon>Pseudomonadota</taxon>
        <taxon>Gammaproteobacteria</taxon>
        <taxon>Alteromonadales</taxon>
        <taxon>Pseudoalteromonadaceae</taxon>
        <taxon>Pseudoalteromonas</taxon>
    </lineage>
</organism>
<dbReference type="InterPro" id="IPR033738">
    <property type="entry name" value="AsnB_N"/>
</dbReference>
<dbReference type="InterPro" id="IPR050795">
    <property type="entry name" value="Asn_Synthetase"/>
</dbReference>
<feature type="binding site" evidence="12">
    <location>
        <position position="99"/>
    </location>
    <ligand>
        <name>L-glutamine</name>
        <dbReference type="ChEBI" id="CHEBI:58359"/>
    </ligand>
</feature>
<evidence type="ECO:0000256" key="8">
    <source>
        <dbReference type="ARBA" id="ARBA00022888"/>
    </source>
</evidence>
<dbReference type="NCBIfam" id="TIGR01536">
    <property type="entry name" value="asn_synth_AEB"/>
    <property type="match status" value="1"/>
</dbReference>
<dbReference type="EMBL" id="MWPV01000005">
    <property type="protein sequence ID" value="OUL56804.1"/>
    <property type="molecule type" value="Genomic_DNA"/>
</dbReference>
<evidence type="ECO:0000256" key="1">
    <source>
        <dbReference type="ARBA" id="ARBA00005187"/>
    </source>
</evidence>
<feature type="binding site" evidence="12">
    <location>
        <begin position="347"/>
        <end position="348"/>
    </location>
    <ligand>
        <name>ATP</name>
        <dbReference type="ChEBI" id="CHEBI:30616"/>
    </ligand>
</feature>
<dbReference type="FunFam" id="3.40.50.620:FF:000031">
    <property type="entry name" value="Asparagine synthase B"/>
    <property type="match status" value="1"/>
</dbReference>
<dbReference type="CDD" id="cd00712">
    <property type="entry name" value="AsnB"/>
    <property type="match status" value="1"/>
</dbReference>